<sequence>MDEVSEAENLLDQPSASHGSAGNASTSYPLSSGSQDANILSSALTAPHVIFLKREVEDPEDSCDEGSDFSPLQDPPEDTSLPDDPPQEVTLPPSGELIDRFLKGDIDFAQYAEQMGDGDLEGGEDDEALVSEVATNLNIKTVSKPTSDGSPAKKRISRSKRDRVPKKLPPALVGLMGEANVCYARGDISAATEMCLEVIRLHPQASEPFFTLSHIYEDSGNSDKAMQMSLIGAHLNPSNTEIWLQLAEKSEKAGNIKQAATCYTQALKKDPSLDLLAKRADLQLRLGDKKNYFRSLVKMVDIARKSNQYEQDLEISKKLAEYYFREENDYESAKNALESAIINCSNIVKFEHINLYLELLILTKDFIKCLEVMVEHCGLEFVADVDEENNSFSVVSLSIPTGMMVDFLAKLVIVLILMKSNHLFDQIFSCILKFDPNKDGDLYLDVAETLINENLHSEALTFLNPLTESKNYSLPAVWIRKAECLTAVEKYREAIQAYEIVLEKVPLHNDARLALADLLTKVGEKEYALKVLSFSNYETGVDLKLVYEKCMLIKGDENKEDEFVNLAELILYRHLGKIRNLDEKGALAHLRSAKNRIEAITKIRKLRNEVIDDDDGPVFHETDETPTIQQEYELFLDLCNLFIRRKKYHKLQRLTFSALTSRKFGSITDLNFFAFISCFFCQDGSAGFDFGRALLTETNFENTRAWNLMAILFDYIDHQRVYKYLTRLTSRLQSNYYIIHLKANCCLISHIAHKFALNDFALLYQKHPENAFLAFLTALCFIQLVCQKYSSKHLLFSQGIAFFSKYIENRGDDCAQEIHYNMGRAFHQVSLLHHAAYHYNIALKSKPVIDSEMFDLKREIAYNLHLIYMESGEIDIATSLLEEYVII</sequence>
<dbReference type="Pfam" id="PF13432">
    <property type="entry name" value="TPR_16"/>
    <property type="match status" value="1"/>
</dbReference>
<evidence type="ECO:0000256" key="1">
    <source>
        <dbReference type="PROSITE-ProRule" id="PRU00339"/>
    </source>
</evidence>
<keyword evidence="4" id="KW-1185">Reference proteome</keyword>
<dbReference type="Gene3D" id="1.25.40.10">
    <property type="entry name" value="Tetratricopeptide repeat domain"/>
    <property type="match status" value="2"/>
</dbReference>
<evidence type="ECO:0000313" key="3">
    <source>
        <dbReference type="EMBL" id="CAH0380896.1"/>
    </source>
</evidence>
<organism evidence="3 4">
    <name type="scientific">Bemisia tabaci</name>
    <name type="common">Sweetpotato whitefly</name>
    <name type="synonym">Aleurodes tabaci</name>
    <dbReference type="NCBI Taxonomy" id="7038"/>
    <lineage>
        <taxon>Eukaryota</taxon>
        <taxon>Metazoa</taxon>
        <taxon>Ecdysozoa</taxon>
        <taxon>Arthropoda</taxon>
        <taxon>Hexapoda</taxon>
        <taxon>Insecta</taxon>
        <taxon>Pterygota</taxon>
        <taxon>Neoptera</taxon>
        <taxon>Paraneoptera</taxon>
        <taxon>Hemiptera</taxon>
        <taxon>Sternorrhyncha</taxon>
        <taxon>Aleyrodoidea</taxon>
        <taxon>Aleyrodidae</taxon>
        <taxon>Aleyrodinae</taxon>
        <taxon>Bemisia</taxon>
    </lineage>
</organism>
<dbReference type="AlphaFoldDB" id="A0A9P0EYA7"/>
<dbReference type="OrthoDB" id="151490at2759"/>
<accession>A0A9P0EYA7</accession>
<dbReference type="SUPFAM" id="SSF48452">
    <property type="entry name" value="TPR-like"/>
    <property type="match status" value="1"/>
</dbReference>
<dbReference type="GO" id="GO:0000127">
    <property type="term" value="C:transcription factor TFIIIC complex"/>
    <property type="evidence" value="ECO:0007669"/>
    <property type="project" value="TreeGrafter"/>
</dbReference>
<name>A0A9P0EYA7_BEMTA</name>
<dbReference type="InterPro" id="IPR019734">
    <property type="entry name" value="TPR_rpt"/>
</dbReference>
<dbReference type="SMART" id="SM00028">
    <property type="entry name" value="TPR"/>
    <property type="match status" value="5"/>
</dbReference>
<dbReference type="PANTHER" id="PTHR23082:SF0">
    <property type="entry name" value="GENERAL TRANSCRIPTION FACTOR 3C POLYPEPTIDE 3"/>
    <property type="match status" value="1"/>
</dbReference>
<proteinExistence type="predicted"/>
<dbReference type="GO" id="GO:0006383">
    <property type="term" value="P:transcription by RNA polymerase III"/>
    <property type="evidence" value="ECO:0007669"/>
    <property type="project" value="InterPro"/>
</dbReference>
<feature type="compositionally biased region" description="Acidic residues" evidence="2">
    <location>
        <begin position="57"/>
        <end position="67"/>
    </location>
</feature>
<feature type="compositionally biased region" description="Basic residues" evidence="2">
    <location>
        <begin position="152"/>
        <end position="164"/>
    </location>
</feature>
<feature type="region of interest" description="Disordered" evidence="2">
    <location>
        <begin position="141"/>
        <end position="164"/>
    </location>
</feature>
<evidence type="ECO:0000256" key="2">
    <source>
        <dbReference type="SAM" id="MobiDB-lite"/>
    </source>
</evidence>
<dbReference type="PANTHER" id="PTHR23082">
    <property type="entry name" value="TRANSCRIPTION INITIATION FACTOR IIIC TFIIIC , POLYPEPTIDE 3-RELATED"/>
    <property type="match status" value="1"/>
</dbReference>
<dbReference type="EMBL" id="OU963862">
    <property type="protein sequence ID" value="CAH0380896.1"/>
    <property type="molecule type" value="Genomic_DNA"/>
</dbReference>
<evidence type="ECO:0000313" key="4">
    <source>
        <dbReference type="Proteomes" id="UP001152759"/>
    </source>
</evidence>
<evidence type="ECO:0008006" key="5">
    <source>
        <dbReference type="Google" id="ProtNLM"/>
    </source>
</evidence>
<dbReference type="InterPro" id="IPR011990">
    <property type="entry name" value="TPR-like_helical_dom_sf"/>
</dbReference>
<dbReference type="PROSITE" id="PS50005">
    <property type="entry name" value="TPR"/>
    <property type="match status" value="1"/>
</dbReference>
<reference evidence="3" key="1">
    <citation type="submission" date="2021-12" db="EMBL/GenBank/DDBJ databases">
        <authorList>
            <person name="King R."/>
        </authorList>
    </citation>
    <scope>NUCLEOTIDE SEQUENCE</scope>
</reference>
<feature type="region of interest" description="Disordered" evidence="2">
    <location>
        <begin position="1"/>
        <end position="35"/>
    </location>
</feature>
<feature type="compositionally biased region" description="Polar residues" evidence="2">
    <location>
        <begin position="12"/>
        <end position="35"/>
    </location>
</feature>
<gene>
    <name evidence="3" type="ORF">BEMITA_LOCUS606</name>
</gene>
<dbReference type="Proteomes" id="UP001152759">
    <property type="component" value="Chromosome 1"/>
</dbReference>
<dbReference type="InterPro" id="IPR039340">
    <property type="entry name" value="Tfc4/TFIIIC-102/Sfc4"/>
</dbReference>
<dbReference type="KEGG" id="btab:109034056"/>
<feature type="repeat" description="TPR" evidence="1">
    <location>
        <begin position="240"/>
        <end position="273"/>
    </location>
</feature>
<keyword evidence="1" id="KW-0802">TPR repeat</keyword>
<protein>
    <recommendedName>
        <fullName evidence="5">General transcription factor 3C polypeptide 3</fullName>
    </recommendedName>
</protein>
<feature type="region of interest" description="Disordered" evidence="2">
    <location>
        <begin position="55"/>
        <end position="94"/>
    </location>
</feature>